<keyword evidence="2" id="KW-0732">Signal</keyword>
<feature type="signal peptide" evidence="2">
    <location>
        <begin position="1"/>
        <end position="17"/>
    </location>
</feature>
<sequence length="334" mass="36416">MKFSLAATLCVISSAAAFAPVNVNSNNAFALKSTPQNEVDASTWAADLSDTSSSSVSSEEEHMNIFPVEPTWETVQGGKTVKTYKMPQWANRAQYFIKTNGRPLDAMAQLWVGPLRNVHTMQINNQNGALTPFKATMSFKKLAPTLKISTSEHLELPITCGVLVPKPENAAKLLANTEKLWKAASPEQKKLIQGGSTMGGGGAIRSWDVPDNVNEVQMMVWSKDVGKKSFRVKIEVLQGPNNRIQSYALQCGGGSQPYHCVIQTPGPGWIVRLQNQKFVEDGLHEFLVMPYTPGGVSAPIPESGAGAPQMGGRGSSTYKPLFNDKPNFNTRWYN</sequence>
<accession>A0A7S2NUH6</accession>
<dbReference type="Pfam" id="PF25192">
    <property type="entry name" value="DiatomPyrShell"/>
    <property type="match status" value="1"/>
</dbReference>
<evidence type="ECO:0000256" key="2">
    <source>
        <dbReference type="SAM" id="SignalP"/>
    </source>
</evidence>
<proteinExistence type="predicted"/>
<organism evidence="3">
    <name type="scientific">Leptocylindrus danicus</name>
    <dbReference type="NCBI Taxonomy" id="163516"/>
    <lineage>
        <taxon>Eukaryota</taxon>
        <taxon>Sar</taxon>
        <taxon>Stramenopiles</taxon>
        <taxon>Ochrophyta</taxon>
        <taxon>Bacillariophyta</taxon>
        <taxon>Coscinodiscophyceae</taxon>
        <taxon>Chaetocerotophycidae</taxon>
        <taxon>Leptocylindrales</taxon>
        <taxon>Leptocylindraceae</taxon>
        <taxon>Leptocylindrus</taxon>
    </lineage>
</organism>
<dbReference type="AlphaFoldDB" id="A0A7S2NUH6"/>
<dbReference type="EMBL" id="HBGY01004861">
    <property type="protein sequence ID" value="CAD9561244.1"/>
    <property type="molecule type" value="Transcribed_RNA"/>
</dbReference>
<reference evidence="3" key="1">
    <citation type="submission" date="2021-01" db="EMBL/GenBank/DDBJ databases">
        <authorList>
            <person name="Corre E."/>
            <person name="Pelletier E."/>
            <person name="Niang G."/>
            <person name="Scheremetjew M."/>
            <person name="Finn R."/>
            <person name="Kale V."/>
            <person name="Holt S."/>
            <person name="Cochrane G."/>
            <person name="Meng A."/>
            <person name="Brown T."/>
            <person name="Cohen L."/>
        </authorList>
    </citation>
    <scope>NUCLEOTIDE SEQUENCE</scope>
    <source>
        <strain evidence="3">B650</strain>
    </source>
</reference>
<dbReference type="InterPro" id="IPR057491">
    <property type="entry name" value="DiatomPyrShell"/>
</dbReference>
<protein>
    <submittedName>
        <fullName evidence="3">Uncharacterized protein</fullName>
    </submittedName>
</protein>
<evidence type="ECO:0000313" key="3">
    <source>
        <dbReference type="EMBL" id="CAD9561244.1"/>
    </source>
</evidence>
<feature type="region of interest" description="Disordered" evidence="1">
    <location>
        <begin position="299"/>
        <end position="320"/>
    </location>
</feature>
<evidence type="ECO:0000256" key="1">
    <source>
        <dbReference type="SAM" id="MobiDB-lite"/>
    </source>
</evidence>
<gene>
    <name evidence="3" type="ORF">LDAN0321_LOCUS2945</name>
</gene>
<name>A0A7S2NUH6_9STRA</name>
<feature type="chain" id="PRO_5031526705" evidence="2">
    <location>
        <begin position="18"/>
        <end position="334"/>
    </location>
</feature>